<dbReference type="Gene3D" id="3.20.20.60">
    <property type="entry name" value="Phosphoenolpyruvate-binding domains"/>
    <property type="match status" value="1"/>
</dbReference>
<organism evidence="5">
    <name type="scientific">marine sediment metagenome</name>
    <dbReference type="NCBI Taxonomy" id="412755"/>
    <lineage>
        <taxon>unclassified sequences</taxon>
        <taxon>metagenomes</taxon>
        <taxon>ecological metagenomes</taxon>
    </lineage>
</organism>
<feature type="non-terminal residue" evidence="5">
    <location>
        <position position="1"/>
    </location>
</feature>
<dbReference type="EMBL" id="BARV01015386">
    <property type="protein sequence ID" value="GAI30129.1"/>
    <property type="molecule type" value="Genomic_DNA"/>
</dbReference>
<keyword evidence="2" id="KW-0479">Metal-binding</keyword>
<proteinExistence type="inferred from homology"/>
<sequence>VGEYSPFSLEQLDNFGRAIELFPNMSSMMKVEEQTRGFIATRAIDAGIQNVLFTDCRSAEEARECIRFVRSETPEAGGIHGSSMRRNVGYGLEAGSEAWVKAMNDVVIAIMIEKKGAIENLEEILSVKGVDMVQFGPSDYSISIGKPGQGRSPEVQKAHQDMIEMALKKGVAPRAEIGSFEQAKPYIDMGVRHFCIGWDIRTIYQWCQQQAEGMRKLLASV</sequence>
<evidence type="ECO:0000259" key="4">
    <source>
        <dbReference type="Pfam" id="PF03328"/>
    </source>
</evidence>
<evidence type="ECO:0000256" key="2">
    <source>
        <dbReference type="ARBA" id="ARBA00022723"/>
    </source>
</evidence>
<dbReference type="GO" id="GO:0005737">
    <property type="term" value="C:cytoplasm"/>
    <property type="evidence" value="ECO:0007669"/>
    <property type="project" value="TreeGrafter"/>
</dbReference>
<evidence type="ECO:0000313" key="5">
    <source>
        <dbReference type="EMBL" id="GAI30129.1"/>
    </source>
</evidence>
<dbReference type="GO" id="GO:0046872">
    <property type="term" value="F:metal ion binding"/>
    <property type="evidence" value="ECO:0007669"/>
    <property type="project" value="UniProtKB-KW"/>
</dbReference>
<gene>
    <name evidence="5" type="ORF">S06H3_26598</name>
</gene>
<dbReference type="InterPro" id="IPR005000">
    <property type="entry name" value="Aldolase/citrate-lyase_domain"/>
</dbReference>
<evidence type="ECO:0000256" key="3">
    <source>
        <dbReference type="ARBA" id="ARBA00023239"/>
    </source>
</evidence>
<evidence type="ECO:0000256" key="1">
    <source>
        <dbReference type="ARBA" id="ARBA00005568"/>
    </source>
</evidence>
<dbReference type="SUPFAM" id="SSF51621">
    <property type="entry name" value="Phosphoenolpyruvate/pyruvate domain"/>
    <property type="match status" value="1"/>
</dbReference>
<reference evidence="5" key="1">
    <citation type="journal article" date="2014" name="Front. Microbiol.">
        <title>High frequency of phylogenetically diverse reductive dehalogenase-homologous genes in deep subseafloor sedimentary metagenomes.</title>
        <authorList>
            <person name="Kawai M."/>
            <person name="Futagami T."/>
            <person name="Toyoda A."/>
            <person name="Takaki Y."/>
            <person name="Nishi S."/>
            <person name="Hori S."/>
            <person name="Arai W."/>
            <person name="Tsubouchi T."/>
            <person name="Morono Y."/>
            <person name="Uchiyama I."/>
            <person name="Ito T."/>
            <person name="Fujiyama A."/>
            <person name="Inagaki F."/>
            <person name="Takami H."/>
        </authorList>
    </citation>
    <scope>NUCLEOTIDE SEQUENCE</scope>
    <source>
        <strain evidence="5">Expedition CK06-06</strain>
    </source>
</reference>
<feature type="domain" description="HpcH/HpaI aldolase/citrate lyase" evidence="4">
    <location>
        <begin position="26"/>
        <end position="172"/>
    </location>
</feature>
<dbReference type="AlphaFoldDB" id="X1PGV6"/>
<accession>X1PGV6</accession>
<dbReference type="InterPro" id="IPR015813">
    <property type="entry name" value="Pyrv/PenolPyrv_kinase-like_dom"/>
</dbReference>
<dbReference type="PANTHER" id="PTHR30502">
    <property type="entry name" value="2-KETO-3-DEOXY-L-RHAMNONATE ALDOLASE"/>
    <property type="match status" value="1"/>
</dbReference>
<name>X1PGV6_9ZZZZ</name>
<dbReference type="InterPro" id="IPR040442">
    <property type="entry name" value="Pyrv_kinase-like_dom_sf"/>
</dbReference>
<dbReference type="PANTHER" id="PTHR30502:SF0">
    <property type="entry name" value="PHOSPHOENOLPYRUVATE CARBOXYLASE FAMILY PROTEIN"/>
    <property type="match status" value="1"/>
</dbReference>
<comment type="caution">
    <text evidence="5">The sequence shown here is derived from an EMBL/GenBank/DDBJ whole genome shotgun (WGS) entry which is preliminary data.</text>
</comment>
<dbReference type="InterPro" id="IPR050251">
    <property type="entry name" value="HpcH-HpaI_aldolase"/>
</dbReference>
<keyword evidence="3" id="KW-0456">Lyase</keyword>
<dbReference type="GO" id="GO:0016832">
    <property type="term" value="F:aldehyde-lyase activity"/>
    <property type="evidence" value="ECO:0007669"/>
    <property type="project" value="TreeGrafter"/>
</dbReference>
<dbReference type="Pfam" id="PF03328">
    <property type="entry name" value="HpcH_HpaI"/>
    <property type="match status" value="1"/>
</dbReference>
<protein>
    <recommendedName>
        <fullName evidence="4">HpcH/HpaI aldolase/citrate lyase domain-containing protein</fullName>
    </recommendedName>
</protein>
<comment type="similarity">
    <text evidence="1">Belongs to the HpcH/HpaI aldolase family.</text>
</comment>